<reference evidence="2" key="1">
    <citation type="submission" date="2021-02" db="EMBL/GenBank/DDBJ databases">
        <title>Infant gut strain persistence is associated with maternal origin, phylogeny, and functional potential including surface adhesion and iron acquisition.</title>
        <authorList>
            <person name="Lou Y.C."/>
        </authorList>
    </citation>
    <scope>NUCLEOTIDE SEQUENCE</scope>
    <source>
        <strain evidence="2">L3_128_245G1_dasL3_128_245G1_concoct_49</strain>
    </source>
</reference>
<accession>A0A943BNB3</accession>
<sequence length="441" mass="47838">APEDATSLVGTNEKASSANFDQLARIRGRSRTFHGHVTGQFPERDMAAPAELELKVGARVMCLANDRDAGYYNGATGSVKSLGEPDESGNRCILVSIDGGGEVLVKQKTWSNSRYVVEEIDGVKRLTQEVTGTFTQYPLKLSWAITFHKSQGQTLRRVVIDPSTFAPGQLYVGLSRATSPSSIWLTRPIKPKDLIADGDVVDFYLADGWERPEPATGCEKPSIAPAIDDREPRTAAVDEGGARGPSDADGGAVAAVADLAPSDVLEELHRLLGQGGRAWVRVYQLIDRVRREDLFKPDFNSFSAWVKAEAARSGCSESLLWHRKSAGDFYSKWAETAPDAPPLEVADRVSEENVELVRKIAAKAPERGDELMHRLVAEGLSTKELRGEWRSLRAPAAPADKARATAAARVSREKLTIAFDDDASMARAIEALERAGIAITG</sequence>
<dbReference type="AlphaFoldDB" id="A0A943BNB3"/>
<dbReference type="InterPro" id="IPR027417">
    <property type="entry name" value="P-loop_NTPase"/>
</dbReference>
<organism evidence="2 3">
    <name type="scientific">Collinsella intestinalis</name>
    <dbReference type="NCBI Taxonomy" id="147207"/>
    <lineage>
        <taxon>Bacteria</taxon>
        <taxon>Bacillati</taxon>
        <taxon>Actinomycetota</taxon>
        <taxon>Coriobacteriia</taxon>
        <taxon>Coriobacteriales</taxon>
        <taxon>Coriobacteriaceae</taxon>
        <taxon>Collinsella</taxon>
    </lineage>
</organism>
<dbReference type="Gene3D" id="2.30.30.940">
    <property type="match status" value="1"/>
</dbReference>
<dbReference type="Proteomes" id="UP000738879">
    <property type="component" value="Unassembled WGS sequence"/>
</dbReference>
<dbReference type="SUPFAM" id="SSF52540">
    <property type="entry name" value="P-loop containing nucleoside triphosphate hydrolases"/>
    <property type="match status" value="1"/>
</dbReference>
<evidence type="ECO:0008006" key="4">
    <source>
        <dbReference type="Google" id="ProtNLM"/>
    </source>
</evidence>
<dbReference type="PANTHER" id="PTHR47642">
    <property type="entry name" value="ATP-DEPENDENT DNA HELICASE"/>
    <property type="match status" value="1"/>
</dbReference>
<name>A0A943BNB3_9ACTN</name>
<dbReference type="EMBL" id="JAGZJA010000016">
    <property type="protein sequence ID" value="MBS5147632.1"/>
    <property type="molecule type" value="Genomic_DNA"/>
</dbReference>
<gene>
    <name evidence="2" type="ORF">KHY67_08105</name>
</gene>
<protein>
    <recommendedName>
        <fullName evidence="4">AAA family ATPase</fullName>
    </recommendedName>
</protein>
<evidence type="ECO:0000313" key="2">
    <source>
        <dbReference type="EMBL" id="MBS5147632.1"/>
    </source>
</evidence>
<dbReference type="Gene3D" id="3.40.50.300">
    <property type="entry name" value="P-loop containing nucleotide triphosphate hydrolases"/>
    <property type="match status" value="1"/>
</dbReference>
<proteinExistence type="predicted"/>
<evidence type="ECO:0000256" key="1">
    <source>
        <dbReference type="SAM" id="MobiDB-lite"/>
    </source>
</evidence>
<comment type="caution">
    <text evidence="2">The sequence shown here is derived from an EMBL/GenBank/DDBJ whole genome shotgun (WGS) entry which is preliminary data.</text>
</comment>
<feature type="region of interest" description="Disordered" evidence="1">
    <location>
        <begin position="230"/>
        <end position="250"/>
    </location>
</feature>
<dbReference type="InterPro" id="IPR051055">
    <property type="entry name" value="PIF1_helicase"/>
</dbReference>
<evidence type="ECO:0000313" key="3">
    <source>
        <dbReference type="Proteomes" id="UP000738879"/>
    </source>
</evidence>
<feature type="non-terminal residue" evidence="2">
    <location>
        <position position="1"/>
    </location>
</feature>
<dbReference type="CDD" id="cd18809">
    <property type="entry name" value="SF1_C_RecD"/>
    <property type="match status" value="1"/>
</dbReference>